<dbReference type="GO" id="GO:0003937">
    <property type="term" value="F:IMP cyclohydrolase activity"/>
    <property type="evidence" value="ECO:0007669"/>
    <property type="project" value="UniProtKB-EC"/>
</dbReference>
<dbReference type="SUPFAM" id="SSF52335">
    <property type="entry name" value="Methylglyoxal synthase-like"/>
    <property type="match status" value="1"/>
</dbReference>
<comment type="pathway">
    <text evidence="2">Purine metabolism; IMP biosynthesis via de novo pathway; 5-formamido-1-(5-phospho-D-ribosyl)imidazole-4-carboxamide from 5-amino-1-(5-phospho-D-ribosyl)imidazole-4-carboxamide (10-formyl THF route): step 1/1.</text>
</comment>
<dbReference type="FunFam" id="3.40.140.20:FF:000002">
    <property type="entry name" value="Bifunctional purine biosynthesis protein PurH"/>
    <property type="match status" value="1"/>
</dbReference>
<evidence type="ECO:0000256" key="7">
    <source>
        <dbReference type="ARBA" id="ARBA00023268"/>
    </source>
</evidence>
<feature type="domain" description="MGS-like" evidence="10">
    <location>
        <begin position="1"/>
        <end position="147"/>
    </location>
</feature>
<organism evidence="11">
    <name type="scientific">hydrothermal vent metagenome</name>
    <dbReference type="NCBI Taxonomy" id="652676"/>
    <lineage>
        <taxon>unclassified sequences</taxon>
        <taxon>metagenomes</taxon>
        <taxon>ecological metagenomes</taxon>
    </lineage>
</organism>
<keyword evidence="7" id="KW-0511">Multifunctional enzyme</keyword>
<accession>A0A3B1CKF6</accession>
<comment type="similarity">
    <text evidence="3">Belongs to the PurH family.</text>
</comment>
<dbReference type="SMART" id="SM00851">
    <property type="entry name" value="MGS"/>
    <property type="match status" value="1"/>
</dbReference>
<dbReference type="NCBIfam" id="TIGR00355">
    <property type="entry name" value="purH"/>
    <property type="match status" value="1"/>
</dbReference>
<dbReference type="UniPathway" id="UPA00074">
    <property type="reaction ID" value="UER00133"/>
</dbReference>
<dbReference type="FunFam" id="3.40.140.20:FF:000001">
    <property type="entry name" value="Bifunctional purine biosynthesis protein PurH"/>
    <property type="match status" value="1"/>
</dbReference>
<evidence type="ECO:0000256" key="8">
    <source>
        <dbReference type="ARBA" id="ARBA00050488"/>
    </source>
</evidence>
<dbReference type="FunFam" id="3.40.50.1380:FF:000001">
    <property type="entry name" value="Bifunctional purine biosynthesis protein PurH"/>
    <property type="match status" value="1"/>
</dbReference>
<dbReference type="GO" id="GO:0005829">
    <property type="term" value="C:cytosol"/>
    <property type="evidence" value="ECO:0007669"/>
    <property type="project" value="TreeGrafter"/>
</dbReference>
<dbReference type="CDD" id="cd01421">
    <property type="entry name" value="IMPCH"/>
    <property type="match status" value="1"/>
</dbReference>
<proteinExistence type="inferred from homology"/>
<evidence type="ECO:0000256" key="5">
    <source>
        <dbReference type="ARBA" id="ARBA00022755"/>
    </source>
</evidence>
<comment type="pathway">
    <text evidence="1">Purine metabolism; IMP biosynthesis via de novo pathway; IMP from 5-formamido-1-(5-phospho-D-ribosyl)imidazole-4-carboxamide: step 1/1.</text>
</comment>
<dbReference type="Gene3D" id="3.40.140.20">
    <property type="match status" value="2"/>
</dbReference>
<dbReference type="Gene3D" id="3.40.50.1380">
    <property type="entry name" value="Methylglyoxal synthase-like domain"/>
    <property type="match status" value="1"/>
</dbReference>
<comment type="catalytic activity">
    <reaction evidence="8">
        <text>(6R)-10-formyltetrahydrofolate + 5-amino-1-(5-phospho-beta-D-ribosyl)imidazole-4-carboxamide = 5-formamido-1-(5-phospho-D-ribosyl)imidazole-4-carboxamide + (6S)-5,6,7,8-tetrahydrofolate</text>
        <dbReference type="Rhea" id="RHEA:22192"/>
        <dbReference type="ChEBI" id="CHEBI:57453"/>
        <dbReference type="ChEBI" id="CHEBI:58467"/>
        <dbReference type="ChEBI" id="CHEBI:58475"/>
        <dbReference type="ChEBI" id="CHEBI:195366"/>
        <dbReference type="EC" id="2.1.2.3"/>
    </reaction>
</comment>
<dbReference type="Pfam" id="PF02142">
    <property type="entry name" value="MGS"/>
    <property type="match status" value="1"/>
</dbReference>
<dbReference type="InterPro" id="IPR024051">
    <property type="entry name" value="AICAR_Tfase_dup_dom_sf"/>
</dbReference>
<evidence type="ECO:0000256" key="4">
    <source>
        <dbReference type="ARBA" id="ARBA00022679"/>
    </source>
</evidence>
<dbReference type="PROSITE" id="PS51855">
    <property type="entry name" value="MGS"/>
    <property type="match status" value="1"/>
</dbReference>
<dbReference type="EC" id="3.5.4.10" evidence="11"/>
<name>A0A3B1CKF6_9ZZZZ</name>
<dbReference type="PANTHER" id="PTHR11692:SF0">
    <property type="entry name" value="BIFUNCTIONAL PURINE BIOSYNTHESIS PROTEIN ATIC"/>
    <property type="match status" value="1"/>
</dbReference>
<dbReference type="InterPro" id="IPR016193">
    <property type="entry name" value="Cytidine_deaminase-like"/>
</dbReference>
<evidence type="ECO:0000313" key="11">
    <source>
        <dbReference type="EMBL" id="VAX19345.1"/>
    </source>
</evidence>
<dbReference type="EC" id="2.1.2.3" evidence="11"/>
<dbReference type="Pfam" id="PF01808">
    <property type="entry name" value="AICARFT_IMPCHas"/>
    <property type="match status" value="1"/>
</dbReference>
<evidence type="ECO:0000256" key="9">
    <source>
        <dbReference type="ARBA" id="ARBA00050687"/>
    </source>
</evidence>
<protein>
    <submittedName>
        <fullName evidence="11">IMP cyclohydrolase / Phosphoribosylaminoimidazolecarboxamide formyltransferase</fullName>
        <ecNumber evidence="11">2.1.2.3</ecNumber>
        <ecNumber evidence="11">3.5.4.10</ecNumber>
    </submittedName>
</protein>
<dbReference type="GO" id="GO:0006189">
    <property type="term" value="P:'de novo' IMP biosynthetic process"/>
    <property type="evidence" value="ECO:0007669"/>
    <property type="project" value="UniProtKB-UniPathway"/>
</dbReference>
<evidence type="ECO:0000256" key="3">
    <source>
        <dbReference type="ARBA" id="ARBA00007667"/>
    </source>
</evidence>
<dbReference type="HAMAP" id="MF_00139">
    <property type="entry name" value="PurH"/>
    <property type="match status" value="1"/>
</dbReference>
<dbReference type="NCBIfam" id="NF002049">
    <property type="entry name" value="PRK00881.1"/>
    <property type="match status" value="1"/>
</dbReference>
<gene>
    <name evidence="11" type="ORF">MNBD_NITROSPINAE04-1589</name>
</gene>
<dbReference type="EMBL" id="UOGA01000153">
    <property type="protein sequence ID" value="VAX19345.1"/>
    <property type="molecule type" value="Genomic_DNA"/>
</dbReference>
<dbReference type="InterPro" id="IPR011607">
    <property type="entry name" value="MGS-like_dom"/>
</dbReference>
<dbReference type="AlphaFoldDB" id="A0A3B1CKF6"/>
<dbReference type="InterPro" id="IPR036914">
    <property type="entry name" value="MGS-like_dom_sf"/>
</dbReference>
<dbReference type="SMART" id="SM00798">
    <property type="entry name" value="AICARFT_IMPCHas"/>
    <property type="match status" value="1"/>
</dbReference>
<sequence>MAAIKRALISVSDKTGIVELGKALASGNIEILSTGGTAKALRDAGVDVRQVSDYTGFPETLDGRVKTLHPKIHGGILGRRDLDSHKEQMKTLGIEPIDMVVVNLYPFEETIAKENVALEDAIENIDIGGPAMIRSAAKNNRDVVVVVDPDDYQTIIDEMNSSDGEISSDTRLKLAAKAYGHTSWYDGRITGYLSKIAGMEEKLPDKKVVLMEKSQTMRYGENPHQSAAFYKVADSEVGGISSAVQHHGKALSFNNIVDMAAAYELACEFSEPVVAIIKHTNPCGVARNESLLQAYITARDTDPVSSFGGVIAINKTVDKETAEEISKMFVEVIIAPGYDDGAMDALKSKKNIRVMELPLMPQSVEPAIKILRGGALIQDSDAITYDENTLKVVSKRQPTDEEMEALKFAWTVAKHVKSNAIVYADANSTIGVGAGQMSRVDSAKIAAEKAQRSIKGAVMSSDAFFPFRDGIDAAGERGICAVIQPGGSVRDEEVIAAADEYDMAMVFTGIRHFRH</sequence>
<comment type="catalytic activity">
    <reaction evidence="9">
        <text>IMP + H2O = 5-formamido-1-(5-phospho-D-ribosyl)imidazole-4-carboxamide</text>
        <dbReference type="Rhea" id="RHEA:18445"/>
        <dbReference type="ChEBI" id="CHEBI:15377"/>
        <dbReference type="ChEBI" id="CHEBI:58053"/>
        <dbReference type="ChEBI" id="CHEBI:58467"/>
        <dbReference type="EC" id="3.5.4.10"/>
    </reaction>
</comment>
<keyword evidence="4 11" id="KW-0808">Transferase</keyword>
<keyword evidence="6 11" id="KW-0378">Hydrolase</keyword>
<keyword evidence="5" id="KW-0658">Purine biosynthesis</keyword>
<evidence type="ECO:0000259" key="10">
    <source>
        <dbReference type="PROSITE" id="PS51855"/>
    </source>
</evidence>
<dbReference type="PIRSF" id="PIRSF000414">
    <property type="entry name" value="AICARFT_IMPCHas"/>
    <property type="match status" value="1"/>
</dbReference>
<dbReference type="PANTHER" id="PTHR11692">
    <property type="entry name" value="BIFUNCTIONAL PURINE BIOSYNTHESIS PROTEIN PURH"/>
    <property type="match status" value="1"/>
</dbReference>
<dbReference type="GO" id="GO:0004643">
    <property type="term" value="F:phosphoribosylaminoimidazolecarboxamide formyltransferase activity"/>
    <property type="evidence" value="ECO:0007669"/>
    <property type="project" value="UniProtKB-EC"/>
</dbReference>
<evidence type="ECO:0000256" key="2">
    <source>
        <dbReference type="ARBA" id="ARBA00004954"/>
    </source>
</evidence>
<evidence type="ECO:0000256" key="1">
    <source>
        <dbReference type="ARBA" id="ARBA00004844"/>
    </source>
</evidence>
<evidence type="ECO:0000256" key="6">
    <source>
        <dbReference type="ARBA" id="ARBA00022801"/>
    </source>
</evidence>
<dbReference type="SUPFAM" id="SSF53927">
    <property type="entry name" value="Cytidine deaminase-like"/>
    <property type="match status" value="1"/>
</dbReference>
<reference evidence="11" key="1">
    <citation type="submission" date="2018-06" db="EMBL/GenBank/DDBJ databases">
        <authorList>
            <person name="Zhirakovskaya E."/>
        </authorList>
    </citation>
    <scope>NUCLEOTIDE SEQUENCE</scope>
</reference>
<dbReference type="InterPro" id="IPR002695">
    <property type="entry name" value="PurH-like"/>
</dbReference>